<keyword evidence="3" id="KW-1185">Reference proteome</keyword>
<feature type="transmembrane region" description="Helical" evidence="1">
    <location>
        <begin position="6"/>
        <end position="27"/>
    </location>
</feature>
<evidence type="ECO:0000256" key="1">
    <source>
        <dbReference type="SAM" id="Phobius"/>
    </source>
</evidence>
<dbReference type="RefSeq" id="WP_209360284.1">
    <property type="nucleotide sequence ID" value="NZ_JAGISH010000003.1"/>
</dbReference>
<proteinExistence type="predicted"/>
<evidence type="ECO:0000313" key="2">
    <source>
        <dbReference type="EMBL" id="MBP0482435.1"/>
    </source>
</evidence>
<dbReference type="EMBL" id="JAGISH010000003">
    <property type="protein sequence ID" value="MBP0482435.1"/>
    <property type="molecule type" value="Genomic_DNA"/>
</dbReference>
<protein>
    <submittedName>
        <fullName evidence="2">Uncharacterized protein</fullName>
    </submittedName>
</protein>
<reference evidence="2" key="1">
    <citation type="submission" date="2021-03" db="EMBL/GenBank/DDBJ databases">
        <title>Sagittula salina sp. nov. strain M10.9X isolated from the marine waste.</title>
        <authorList>
            <person name="Satari L."/>
            <person name="Molina-Menor E."/>
            <person name="Vidal-Verdu A."/>
            <person name="Pascual J."/>
            <person name="Pereto J."/>
            <person name="Porcar M."/>
        </authorList>
    </citation>
    <scope>NUCLEOTIDE SEQUENCE</scope>
    <source>
        <strain evidence="2">M10.9X</strain>
    </source>
</reference>
<dbReference type="AlphaFoldDB" id="A0A940S368"/>
<keyword evidence="1" id="KW-0812">Transmembrane</keyword>
<sequence length="80" mass="8461">MATDAAITLALMITLLLFAMQPLKRIVGRFITARMADHNAERGFDRARIAVSGFVAAGVCGAVLILGPHTVGPTVIMAMH</sequence>
<dbReference type="Proteomes" id="UP000675940">
    <property type="component" value="Unassembled WGS sequence"/>
</dbReference>
<accession>A0A940S368</accession>
<organism evidence="2 3">
    <name type="scientific">Sagittula salina</name>
    <dbReference type="NCBI Taxonomy" id="2820268"/>
    <lineage>
        <taxon>Bacteria</taxon>
        <taxon>Pseudomonadati</taxon>
        <taxon>Pseudomonadota</taxon>
        <taxon>Alphaproteobacteria</taxon>
        <taxon>Rhodobacterales</taxon>
        <taxon>Roseobacteraceae</taxon>
        <taxon>Sagittula</taxon>
    </lineage>
</organism>
<keyword evidence="1" id="KW-0472">Membrane</keyword>
<keyword evidence="1" id="KW-1133">Transmembrane helix</keyword>
<feature type="transmembrane region" description="Helical" evidence="1">
    <location>
        <begin position="47"/>
        <end position="67"/>
    </location>
</feature>
<gene>
    <name evidence="2" type="ORF">J5474_08005</name>
</gene>
<comment type="caution">
    <text evidence="2">The sequence shown here is derived from an EMBL/GenBank/DDBJ whole genome shotgun (WGS) entry which is preliminary data.</text>
</comment>
<name>A0A940S368_9RHOB</name>
<evidence type="ECO:0000313" key="3">
    <source>
        <dbReference type="Proteomes" id="UP000675940"/>
    </source>
</evidence>